<dbReference type="Proteomes" id="UP000494111">
    <property type="component" value="Unassembled WGS sequence"/>
</dbReference>
<dbReference type="SUPFAM" id="SSF46785">
    <property type="entry name" value="Winged helix' DNA-binding domain"/>
    <property type="match status" value="1"/>
</dbReference>
<sequence length="156" mass="17163">MSQETAAPPQGRLSTKIGVVARQWRRAVDQRLQPFDLTQATWLPLVQLARAPGPMRQKDLAAALSLDNSAVVRVLQNLEANGFIERLEDPDDRRAKALAITAQGRQLVRRVNTVSAALERELLQGMAPEDIDAAHRVLERLGSLLLDLNGATQARS</sequence>
<evidence type="ECO:0000256" key="1">
    <source>
        <dbReference type="ARBA" id="ARBA00023015"/>
    </source>
</evidence>
<dbReference type="Pfam" id="PF01047">
    <property type="entry name" value="MarR"/>
    <property type="match status" value="1"/>
</dbReference>
<dbReference type="AlphaFoldDB" id="A0A6S7BYJ8"/>
<dbReference type="GO" id="GO:0003700">
    <property type="term" value="F:DNA-binding transcription factor activity"/>
    <property type="evidence" value="ECO:0007669"/>
    <property type="project" value="InterPro"/>
</dbReference>
<dbReference type="GO" id="GO:0006950">
    <property type="term" value="P:response to stress"/>
    <property type="evidence" value="ECO:0007669"/>
    <property type="project" value="TreeGrafter"/>
</dbReference>
<organism evidence="5 6">
    <name type="scientific">Achromobacter deleyi</name>
    <dbReference type="NCBI Taxonomy" id="1353891"/>
    <lineage>
        <taxon>Bacteria</taxon>
        <taxon>Pseudomonadati</taxon>
        <taxon>Pseudomonadota</taxon>
        <taxon>Betaproteobacteria</taxon>
        <taxon>Burkholderiales</taxon>
        <taxon>Alcaligenaceae</taxon>
        <taxon>Achromobacter</taxon>
    </lineage>
</organism>
<keyword evidence="3" id="KW-0804">Transcription</keyword>
<dbReference type="RefSeq" id="WP_175195021.1">
    <property type="nucleotide sequence ID" value="NZ_CADIJO010000023.1"/>
</dbReference>
<dbReference type="InterPro" id="IPR036388">
    <property type="entry name" value="WH-like_DNA-bd_sf"/>
</dbReference>
<dbReference type="GO" id="GO:0003677">
    <property type="term" value="F:DNA binding"/>
    <property type="evidence" value="ECO:0007669"/>
    <property type="project" value="UniProtKB-KW"/>
</dbReference>
<proteinExistence type="predicted"/>
<dbReference type="PROSITE" id="PS01117">
    <property type="entry name" value="HTH_MARR_1"/>
    <property type="match status" value="1"/>
</dbReference>
<keyword evidence="2" id="KW-0238">DNA-binding</keyword>
<evidence type="ECO:0000313" key="6">
    <source>
        <dbReference type="Proteomes" id="UP000494111"/>
    </source>
</evidence>
<dbReference type="InterPro" id="IPR023187">
    <property type="entry name" value="Tscrpt_reg_MarR-type_CS"/>
</dbReference>
<dbReference type="Gene3D" id="1.10.10.10">
    <property type="entry name" value="Winged helix-like DNA-binding domain superfamily/Winged helix DNA-binding domain"/>
    <property type="match status" value="1"/>
</dbReference>
<evidence type="ECO:0000256" key="2">
    <source>
        <dbReference type="ARBA" id="ARBA00023125"/>
    </source>
</evidence>
<gene>
    <name evidence="5" type="primary">slyA_2</name>
    <name evidence="5" type="ORF">LMG3458_05015</name>
</gene>
<dbReference type="PROSITE" id="PS50995">
    <property type="entry name" value="HTH_MARR_2"/>
    <property type="match status" value="1"/>
</dbReference>
<dbReference type="SMART" id="SM00347">
    <property type="entry name" value="HTH_MARR"/>
    <property type="match status" value="1"/>
</dbReference>
<evidence type="ECO:0000256" key="3">
    <source>
        <dbReference type="ARBA" id="ARBA00023163"/>
    </source>
</evidence>
<evidence type="ECO:0000313" key="5">
    <source>
        <dbReference type="EMBL" id="CAB3732969.1"/>
    </source>
</evidence>
<keyword evidence="1" id="KW-0805">Transcription regulation</keyword>
<reference evidence="5 6" key="1">
    <citation type="submission" date="2020-04" db="EMBL/GenBank/DDBJ databases">
        <authorList>
            <person name="De Canck E."/>
        </authorList>
    </citation>
    <scope>NUCLEOTIDE SEQUENCE [LARGE SCALE GENOMIC DNA]</scope>
    <source>
        <strain evidence="5 6">LMG 3458</strain>
    </source>
</reference>
<dbReference type="InterPro" id="IPR039422">
    <property type="entry name" value="MarR/SlyA-like"/>
</dbReference>
<feature type="domain" description="HTH marR-type" evidence="4">
    <location>
        <begin position="10"/>
        <end position="143"/>
    </location>
</feature>
<dbReference type="PRINTS" id="PR00598">
    <property type="entry name" value="HTHMARR"/>
</dbReference>
<dbReference type="EMBL" id="CADIJO010000023">
    <property type="protein sequence ID" value="CAB3732969.1"/>
    <property type="molecule type" value="Genomic_DNA"/>
</dbReference>
<dbReference type="PANTHER" id="PTHR33164">
    <property type="entry name" value="TRANSCRIPTIONAL REGULATOR, MARR FAMILY"/>
    <property type="match status" value="1"/>
</dbReference>
<dbReference type="InterPro" id="IPR036390">
    <property type="entry name" value="WH_DNA-bd_sf"/>
</dbReference>
<evidence type="ECO:0000259" key="4">
    <source>
        <dbReference type="PROSITE" id="PS50995"/>
    </source>
</evidence>
<dbReference type="PANTHER" id="PTHR33164:SF64">
    <property type="entry name" value="TRANSCRIPTIONAL REGULATOR SLYA"/>
    <property type="match status" value="1"/>
</dbReference>
<dbReference type="InterPro" id="IPR000835">
    <property type="entry name" value="HTH_MarR-typ"/>
</dbReference>
<name>A0A6S7BYJ8_9BURK</name>
<protein>
    <submittedName>
        <fullName evidence="5">Transcriptional regulator SlyA</fullName>
    </submittedName>
</protein>
<accession>A0A6S7BYJ8</accession>